<accession>F9W6X9</accession>
<proteinExistence type="predicted"/>
<dbReference type="EMBL" id="CAEQ01000945">
    <property type="protein sequence ID" value="CCD12936.1"/>
    <property type="molecule type" value="Genomic_DNA"/>
</dbReference>
<protein>
    <submittedName>
        <fullName evidence="2">Uncharacterized protein</fullName>
    </submittedName>
</protein>
<reference evidence="2 3" key="2">
    <citation type="journal article" date="2012" name="Proc. Natl. Acad. Sci. U.S.A.">
        <title>Antigenic diversity is generated by distinct evolutionary mechanisms in African trypanosome species.</title>
        <authorList>
            <person name="Jackson A.P."/>
            <person name="Berry A."/>
            <person name="Aslett M."/>
            <person name="Allison H.C."/>
            <person name="Burton P."/>
            <person name="Vavrova-Anderson J."/>
            <person name="Brown R."/>
            <person name="Browne H."/>
            <person name="Corton N."/>
            <person name="Hauser H."/>
            <person name="Gamble J."/>
            <person name="Gilderthorp R."/>
            <person name="Marcello L."/>
            <person name="McQuillan J."/>
            <person name="Otto T.D."/>
            <person name="Quail M.A."/>
            <person name="Sanders M.J."/>
            <person name="van Tonder A."/>
            <person name="Ginger M.L."/>
            <person name="Field M.C."/>
            <person name="Barry J.D."/>
            <person name="Hertz-Fowler C."/>
            <person name="Berriman M."/>
        </authorList>
    </citation>
    <scope>NUCLEOTIDE SEQUENCE [LARGE SCALE GENOMIC DNA]</scope>
    <source>
        <strain evidence="2 3">IL3000</strain>
    </source>
</reference>
<organism evidence="2 3">
    <name type="scientific">Trypanosoma congolense (strain IL3000)</name>
    <dbReference type="NCBI Taxonomy" id="1068625"/>
    <lineage>
        <taxon>Eukaryota</taxon>
        <taxon>Discoba</taxon>
        <taxon>Euglenozoa</taxon>
        <taxon>Kinetoplastea</taxon>
        <taxon>Metakinetoplastina</taxon>
        <taxon>Trypanosomatida</taxon>
        <taxon>Trypanosomatidae</taxon>
        <taxon>Trypanosoma</taxon>
        <taxon>Nannomonas</taxon>
    </lineage>
</organism>
<feature type="region of interest" description="Disordered" evidence="1">
    <location>
        <begin position="26"/>
        <end position="70"/>
    </location>
</feature>
<comment type="caution">
    <text evidence="2">The sequence shown here is derived from an EMBL/GenBank/DDBJ whole genome shotgun (WGS) entry which is preliminary data.</text>
</comment>
<evidence type="ECO:0000256" key="1">
    <source>
        <dbReference type="SAM" id="MobiDB-lite"/>
    </source>
</evidence>
<gene>
    <name evidence="2" type="ORF">TCIL3000_0_37570</name>
</gene>
<name>F9W6X9_TRYCI</name>
<reference evidence="3" key="1">
    <citation type="submission" date="2011-07" db="EMBL/GenBank/DDBJ databases">
        <title>Divergent evolution of antigenic variation in African trypanosomes.</title>
        <authorList>
            <person name="Jackson A.P."/>
            <person name="Berry A."/>
            <person name="Allison H.C."/>
            <person name="Burton P."/>
            <person name="Anderson J."/>
            <person name="Aslett M."/>
            <person name="Brown R."/>
            <person name="Corton N."/>
            <person name="Harris D."/>
            <person name="Hauser H."/>
            <person name="Gamble J."/>
            <person name="Gilderthorp R."/>
            <person name="McQuillan J."/>
            <person name="Quail M.A."/>
            <person name="Sanders M."/>
            <person name="Van Tonder A."/>
            <person name="Ginger M.L."/>
            <person name="Donelson J.E."/>
            <person name="Field M.C."/>
            <person name="Barry J.D."/>
            <person name="Berriman M."/>
            <person name="Hertz-Fowler C."/>
        </authorList>
    </citation>
    <scope>NUCLEOTIDE SEQUENCE [LARGE SCALE GENOMIC DNA]</scope>
    <source>
        <strain evidence="3">IL3000</strain>
    </source>
</reference>
<dbReference type="Proteomes" id="UP000000702">
    <property type="component" value="Unassembled WGS sequence"/>
</dbReference>
<evidence type="ECO:0000313" key="3">
    <source>
        <dbReference type="Proteomes" id="UP000000702"/>
    </source>
</evidence>
<evidence type="ECO:0000313" key="2">
    <source>
        <dbReference type="EMBL" id="CCD12936.1"/>
    </source>
</evidence>
<feature type="region of interest" description="Disordered" evidence="1">
    <location>
        <begin position="119"/>
        <end position="139"/>
    </location>
</feature>
<feature type="compositionally biased region" description="Basic and acidic residues" evidence="1">
    <location>
        <begin position="128"/>
        <end position="139"/>
    </location>
</feature>
<sequence length="139" mass="15818">MEKMKCGGKINKSQRRWVGVSTATIHTQGGKKDKMLRLPNSRRNSITTRRCQRDTHEQGTQNQNKPPRPALKCTRCAPLLMAYSFTSFHPRACTRKLYFHLEDNTGIYTNVAEWCPIGKTKGSSQRVTPDKHAEDKLTG</sequence>
<dbReference type="AlphaFoldDB" id="F9W6X9"/>
<keyword evidence="3" id="KW-1185">Reference proteome</keyword>